<evidence type="ECO:0000256" key="4">
    <source>
        <dbReference type="ARBA" id="ARBA00022692"/>
    </source>
</evidence>
<sequence>MARGRDPDPPCCQKYGVPLYGAAWVPVKEALKQNPKEEPEQDSDKVTTDEGSSPPPSVDTTSKGYLVCAGGGGEGHSGIPNALLLLDFDFASNSLSQIPVTKLNTGDDLPYRMAVHPGGEGVICSLPKSCRWFEWDAPECTEGSRLGLKSSEKVITQLEGIGQQLAVTFNREGSLIAMGGEDGYLRVFKWPSMEAILDKADAYAAVKDLGFSLDEKFLVSLGNGGPCRVWDVKSATALATLPKENDEVFGFCRFSQTTDNNQILYITAMRGQGGSVVSWNTDSWKRISSKQIVRDPISAFNVSADGKFLAIGTIQGDTFIINSANMRIHTVVRKAHLGLVTALMFSQDSRALVSASMDASARVTLIEDKKYEGSSSLAIVFVVLLAILVYLLKSRGVIR</sequence>
<dbReference type="KEGG" id="nnu:104609948"/>
<proteinExistence type="predicted"/>
<dbReference type="OrthoDB" id="2013972at2759"/>
<name>A0A1U8B5I1_NELNU</name>
<keyword evidence="3" id="KW-0853">WD repeat</keyword>
<dbReference type="eggNOG" id="KOG0771">
    <property type="taxonomic scope" value="Eukaryota"/>
</dbReference>
<protein>
    <submittedName>
        <fullName evidence="14">SEC12-like protein 2</fullName>
    </submittedName>
</protein>
<keyword evidence="4 12" id="KW-0812">Transmembrane</keyword>
<dbReference type="AlphaFoldDB" id="A0A1U8B5I1"/>
<dbReference type="RefSeq" id="XP_010274699.1">
    <property type="nucleotide sequence ID" value="XM_010276397.2"/>
</dbReference>
<dbReference type="InParanoid" id="A0A1U8B5I1"/>
<dbReference type="OMA" id="YYVQPRI"/>
<comment type="subcellular location">
    <subcellularLocation>
        <location evidence="1">Endoplasmic reticulum membrane</location>
        <topology evidence="1">Single-pass membrane protein</topology>
    </subcellularLocation>
</comment>
<feature type="region of interest" description="Disordered" evidence="11">
    <location>
        <begin position="30"/>
        <end position="65"/>
    </location>
</feature>
<dbReference type="STRING" id="4432.A0A1U8B5I1"/>
<evidence type="ECO:0000256" key="1">
    <source>
        <dbReference type="ARBA" id="ARBA00004389"/>
    </source>
</evidence>
<keyword evidence="10 12" id="KW-0472">Membrane</keyword>
<evidence type="ECO:0000256" key="9">
    <source>
        <dbReference type="ARBA" id="ARBA00022989"/>
    </source>
</evidence>
<dbReference type="GeneID" id="104609948"/>
<keyword evidence="6" id="KW-0256">Endoplasmic reticulum</keyword>
<dbReference type="InterPro" id="IPR045260">
    <property type="entry name" value="Sec12-like"/>
</dbReference>
<evidence type="ECO:0000313" key="13">
    <source>
        <dbReference type="Proteomes" id="UP000189703"/>
    </source>
</evidence>
<keyword evidence="5" id="KW-0677">Repeat</keyword>
<evidence type="ECO:0000256" key="7">
    <source>
        <dbReference type="ARBA" id="ARBA00022892"/>
    </source>
</evidence>
<keyword evidence="2" id="KW-0813">Transport</keyword>
<keyword evidence="9 12" id="KW-1133">Transmembrane helix</keyword>
<dbReference type="PANTHER" id="PTHR23284">
    <property type="entry name" value="PROLACTIN REGULATORY ELEMENT BINDING PROTEIN"/>
    <property type="match status" value="1"/>
</dbReference>
<evidence type="ECO:0000256" key="8">
    <source>
        <dbReference type="ARBA" id="ARBA00022927"/>
    </source>
</evidence>
<dbReference type="GO" id="GO:0015031">
    <property type="term" value="P:protein transport"/>
    <property type="evidence" value="ECO:0007669"/>
    <property type="project" value="UniProtKB-KW"/>
</dbReference>
<dbReference type="GO" id="GO:0003400">
    <property type="term" value="P:regulation of COPII vesicle coating"/>
    <property type="evidence" value="ECO:0000318"/>
    <property type="project" value="GO_Central"/>
</dbReference>
<dbReference type="InterPro" id="IPR015943">
    <property type="entry name" value="WD40/YVTN_repeat-like_dom_sf"/>
</dbReference>
<organism evidence="13 14">
    <name type="scientific">Nelumbo nucifera</name>
    <name type="common">Sacred lotus</name>
    <dbReference type="NCBI Taxonomy" id="4432"/>
    <lineage>
        <taxon>Eukaryota</taxon>
        <taxon>Viridiplantae</taxon>
        <taxon>Streptophyta</taxon>
        <taxon>Embryophyta</taxon>
        <taxon>Tracheophyta</taxon>
        <taxon>Spermatophyta</taxon>
        <taxon>Magnoliopsida</taxon>
        <taxon>Proteales</taxon>
        <taxon>Nelumbonaceae</taxon>
        <taxon>Nelumbo</taxon>
    </lineage>
</organism>
<evidence type="ECO:0000256" key="3">
    <source>
        <dbReference type="ARBA" id="ARBA00022574"/>
    </source>
</evidence>
<dbReference type="FunFam" id="2.130.10.10:FF:000612">
    <property type="entry name" value="SEC12-like protein 2"/>
    <property type="match status" value="1"/>
</dbReference>
<keyword evidence="8" id="KW-0653">Protein transport</keyword>
<gene>
    <name evidence="14" type="primary">LOC104609948</name>
</gene>
<reference evidence="14" key="1">
    <citation type="submission" date="2025-08" db="UniProtKB">
        <authorList>
            <consortium name="RefSeq"/>
        </authorList>
    </citation>
    <scope>IDENTIFICATION</scope>
</reference>
<feature type="compositionally biased region" description="Basic and acidic residues" evidence="11">
    <location>
        <begin position="30"/>
        <end position="48"/>
    </location>
</feature>
<dbReference type="InterPro" id="IPR011047">
    <property type="entry name" value="Quinoprotein_ADH-like_sf"/>
</dbReference>
<dbReference type="SUPFAM" id="SSF50998">
    <property type="entry name" value="Quinoprotein alcohol dehydrogenase-like"/>
    <property type="match status" value="1"/>
</dbReference>
<evidence type="ECO:0000313" key="14">
    <source>
        <dbReference type="RefSeq" id="XP_010274699.1"/>
    </source>
</evidence>
<evidence type="ECO:0000256" key="2">
    <source>
        <dbReference type="ARBA" id="ARBA00022448"/>
    </source>
</evidence>
<dbReference type="SMART" id="SM00320">
    <property type="entry name" value="WD40"/>
    <property type="match status" value="4"/>
</dbReference>
<evidence type="ECO:0000256" key="10">
    <source>
        <dbReference type="ARBA" id="ARBA00023136"/>
    </source>
</evidence>
<dbReference type="Pfam" id="PF00400">
    <property type="entry name" value="WD40"/>
    <property type="match status" value="1"/>
</dbReference>
<dbReference type="PANTHER" id="PTHR23284:SF0">
    <property type="entry name" value="PROLACTIN REGULATORY ELEMENT-BINDING PROTEIN"/>
    <property type="match status" value="1"/>
</dbReference>
<evidence type="ECO:0000256" key="12">
    <source>
        <dbReference type="SAM" id="Phobius"/>
    </source>
</evidence>
<accession>A0A1U8B5I1</accession>
<dbReference type="GO" id="GO:0005789">
    <property type="term" value="C:endoplasmic reticulum membrane"/>
    <property type="evidence" value="ECO:0000318"/>
    <property type="project" value="GO_Central"/>
</dbReference>
<dbReference type="Gene3D" id="2.130.10.10">
    <property type="entry name" value="YVTN repeat-like/Quinoprotein amine dehydrogenase"/>
    <property type="match status" value="1"/>
</dbReference>
<evidence type="ECO:0000256" key="6">
    <source>
        <dbReference type="ARBA" id="ARBA00022824"/>
    </source>
</evidence>
<dbReference type="FunCoup" id="A0A1U8B5I1">
    <property type="interactions" value="4682"/>
</dbReference>
<evidence type="ECO:0000256" key="11">
    <source>
        <dbReference type="SAM" id="MobiDB-lite"/>
    </source>
</evidence>
<dbReference type="GO" id="GO:0005085">
    <property type="term" value="F:guanyl-nucleotide exchange factor activity"/>
    <property type="evidence" value="ECO:0007669"/>
    <property type="project" value="InterPro"/>
</dbReference>
<dbReference type="Proteomes" id="UP000189703">
    <property type="component" value="Unplaced"/>
</dbReference>
<evidence type="ECO:0000256" key="5">
    <source>
        <dbReference type="ARBA" id="ARBA00022737"/>
    </source>
</evidence>
<dbReference type="InterPro" id="IPR001680">
    <property type="entry name" value="WD40_rpt"/>
</dbReference>
<feature type="transmembrane region" description="Helical" evidence="12">
    <location>
        <begin position="373"/>
        <end position="392"/>
    </location>
</feature>
<keyword evidence="13" id="KW-1185">Reference proteome</keyword>
<keyword evidence="7" id="KW-0931">ER-Golgi transport</keyword>
<dbReference type="GO" id="GO:0006888">
    <property type="term" value="P:endoplasmic reticulum to Golgi vesicle-mediated transport"/>
    <property type="evidence" value="ECO:0000318"/>
    <property type="project" value="GO_Central"/>
</dbReference>